<dbReference type="Gene3D" id="3.90.1640.10">
    <property type="entry name" value="inorganic pyrophosphatase (n-terminal core)"/>
    <property type="match status" value="1"/>
</dbReference>
<dbReference type="GO" id="GO:0003676">
    <property type="term" value="F:nucleic acid binding"/>
    <property type="evidence" value="ECO:0007669"/>
    <property type="project" value="InterPro"/>
</dbReference>
<evidence type="ECO:0000313" key="3">
    <source>
        <dbReference type="EMBL" id="KLU64773.1"/>
    </source>
</evidence>
<feature type="domain" description="DHHA1" evidence="2">
    <location>
        <begin position="222"/>
        <end position="317"/>
    </location>
</feature>
<dbReference type="RefSeq" id="WP_053006478.1">
    <property type="nucleotide sequence ID" value="NZ_LDZY01000012.1"/>
</dbReference>
<gene>
    <name evidence="3" type="primary">nrnA</name>
    <name evidence="3" type="ORF">DEAC_c34170</name>
</gene>
<dbReference type="Pfam" id="PF01368">
    <property type="entry name" value="DHH"/>
    <property type="match status" value="1"/>
</dbReference>
<dbReference type="GO" id="GO:0008441">
    <property type="term" value="F:3'(2'),5'-bisphosphate nucleotidase activity"/>
    <property type="evidence" value="ECO:0007669"/>
    <property type="project" value="UniProtKB-EC"/>
</dbReference>
<dbReference type="PANTHER" id="PTHR47618:SF1">
    <property type="entry name" value="BIFUNCTIONAL OLIGORIBONUCLEASE AND PAP PHOSPHATASE NRNA"/>
    <property type="match status" value="1"/>
</dbReference>
<evidence type="ECO:0000259" key="1">
    <source>
        <dbReference type="Pfam" id="PF01368"/>
    </source>
</evidence>
<evidence type="ECO:0000259" key="2">
    <source>
        <dbReference type="Pfam" id="PF02272"/>
    </source>
</evidence>
<reference evidence="3 4" key="1">
    <citation type="submission" date="2015-06" db="EMBL/GenBank/DDBJ databases">
        <title>Draft genome of the moderately acidophilic sulfate reducer Candidatus Desulfosporosinus acididurans strain M1.</title>
        <authorList>
            <person name="Poehlein A."/>
            <person name="Petzsch P."/>
            <person name="Johnson B.D."/>
            <person name="Schloemann M."/>
            <person name="Daniel R."/>
            <person name="Muehling M."/>
        </authorList>
    </citation>
    <scope>NUCLEOTIDE SEQUENCE [LARGE SCALE GENOMIC DNA]</scope>
    <source>
        <strain evidence="3 4">M1</strain>
    </source>
</reference>
<proteinExistence type="predicted"/>
<sequence>MSERLLTEEILEVLRKAPSVALFSHVSPDGDCLGSMLALGLALETMGKKVTFFNPDRVPMALAFLPGSDRIRQTLPDPRPQVLVFVDCTDLRRVSLTSDYFGDSIIINIDHHISNQKFGHYNWINDQASACAEICLTLLKQLGIALNREIATNLYTGIVTDSGCFQYSNTTAHTHRLTAELIETGLDLASIHYQLFDQKPLAQVKLLQAALNSLELYADGQLAVMTLTLENFRQSGADQELSEGLVNHARSIKGVEVAVLLKEVGAQEIKSGFRSNVWFDVNKAASQFGGGGHKRAAGCTFKVSLIEAKQQVISVIEEGLILGRHR</sequence>
<keyword evidence="4" id="KW-1185">Reference proteome</keyword>
<dbReference type="AlphaFoldDB" id="A0A0J1FP83"/>
<dbReference type="Pfam" id="PF02272">
    <property type="entry name" value="DHHA1"/>
    <property type="match status" value="1"/>
</dbReference>
<dbReference type="Gene3D" id="3.10.310.30">
    <property type="match status" value="1"/>
</dbReference>
<dbReference type="SUPFAM" id="SSF64182">
    <property type="entry name" value="DHH phosphoesterases"/>
    <property type="match status" value="1"/>
</dbReference>
<accession>A0A0J1FP83</accession>
<dbReference type="InterPro" id="IPR051319">
    <property type="entry name" value="Oligoribo/pAp-PDE_c-di-AMP_PDE"/>
</dbReference>
<dbReference type="InterPro" id="IPR003156">
    <property type="entry name" value="DHHA1_dom"/>
</dbReference>
<dbReference type="PANTHER" id="PTHR47618">
    <property type="entry name" value="BIFUNCTIONAL OLIGORIBONUCLEASE AND PAP PHOSPHATASE NRNA"/>
    <property type="match status" value="1"/>
</dbReference>
<protein>
    <submittedName>
        <fullName evidence="3">Bifunctional oligoribonuclease and PAP phosphatase NrnA</fullName>
        <ecNumber evidence="3">3.1.-.-</ecNumber>
        <ecNumber evidence="3">3.1.3.7</ecNumber>
    </submittedName>
</protein>
<keyword evidence="3" id="KW-0378">Hydrolase</keyword>
<dbReference type="PATRIC" id="fig|476652.3.peg.3606"/>
<dbReference type="EC" id="3.1.-.-" evidence="3"/>
<dbReference type="EMBL" id="LDZY01000012">
    <property type="protein sequence ID" value="KLU64773.1"/>
    <property type="molecule type" value="Genomic_DNA"/>
</dbReference>
<dbReference type="Proteomes" id="UP000036356">
    <property type="component" value="Unassembled WGS sequence"/>
</dbReference>
<dbReference type="EC" id="3.1.3.7" evidence="3"/>
<dbReference type="InterPro" id="IPR001667">
    <property type="entry name" value="DDH_dom"/>
</dbReference>
<feature type="domain" description="DDH" evidence="1">
    <location>
        <begin position="20"/>
        <end position="158"/>
    </location>
</feature>
<evidence type="ECO:0000313" key="4">
    <source>
        <dbReference type="Proteomes" id="UP000036356"/>
    </source>
</evidence>
<name>A0A0J1FP83_9FIRM</name>
<organism evidence="3 4">
    <name type="scientific">Desulfosporosinus acididurans</name>
    <dbReference type="NCBI Taxonomy" id="476652"/>
    <lineage>
        <taxon>Bacteria</taxon>
        <taxon>Bacillati</taxon>
        <taxon>Bacillota</taxon>
        <taxon>Clostridia</taxon>
        <taxon>Eubacteriales</taxon>
        <taxon>Desulfitobacteriaceae</taxon>
        <taxon>Desulfosporosinus</taxon>
    </lineage>
</organism>
<dbReference type="InterPro" id="IPR038763">
    <property type="entry name" value="DHH_sf"/>
</dbReference>
<comment type="caution">
    <text evidence="3">The sequence shown here is derived from an EMBL/GenBank/DDBJ whole genome shotgun (WGS) entry which is preliminary data.</text>
</comment>
<dbReference type="STRING" id="476652.DEAC_c34170"/>